<proteinExistence type="predicted"/>
<organism evidence="2 3">
    <name type="scientific">Aquipseudomonas alcaligenes</name>
    <name type="common">Pseudomonas alcaligenes</name>
    <dbReference type="NCBI Taxonomy" id="43263"/>
    <lineage>
        <taxon>Bacteria</taxon>
        <taxon>Pseudomonadati</taxon>
        <taxon>Pseudomonadota</taxon>
        <taxon>Gammaproteobacteria</taxon>
        <taxon>Pseudomonadales</taxon>
        <taxon>Pseudomonadaceae</taxon>
        <taxon>Aquipseudomonas</taxon>
    </lineage>
</organism>
<evidence type="ECO:0008006" key="4">
    <source>
        <dbReference type="Google" id="ProtNLM"/>
    </source>
</evidence>
<name>A0ABR7S4H5_AQUAC</name>
<comment type="caution">
    <text evidence="2">The sequence shown here is derived from an EMBL/GenBank/DDBJ whole genome shotgun (WGS) entry which is preliminary data.</text>
</comment>
<reference evidence="2 3" key="1">
    <citation type="submission" date="2016-06" db="EMBL/GenBank/DDBJ databases">
        <authorList>
            <person name="Ramos C."/>
            <person name="Pintado A."/>
            <person name="Crespo-Gomez J.I."/>
        </authorList>
    </citation>
    <scope>NUCLEOTIDE SEQUENCE [LARGE SCALE GENOMIC DNA]</scope>
    <source>
        <strain evidence="2 3">AVO110</strain>
    </source>
</reference>
<keyword evidence="1" id="KW-0732">Signal</keyword>
<keyword evidence="3" id="KW-1185">Reference proteome</keyword>
<protein>
    <recommendedName>
        <fullName evidence="4">Lipoprotein</fullName>
    </recommendedName>
</protein>
<dbReference type="Proteomes" id="UP000744555">
    <property type="component" value="Unassembled WGS sequence"/>
</dbReference>
<dbReference type="RefSeq" id="WP_187806807.1">
    <property type="nucleotide sequence ID" value="NZ_LZEU01000001.1"/>
</dbReference>
<evidence type="ECO:0000313" key="3">
    <source>
        <dbReference type="Proteomes" id="UP000744555"/>
    </source>
</evidence>
<feature type="chain" id="PRO_5045124998" description="Lipoprotein" evidence="1">
    <location>
        <begin position="36"/>
        <end position="242"/>
    </location>
</feature>
<evidence type="ECO:0000256" key="1">
    <source>
        <dbReference type="SAM" id="SignalP"/>
    </source>
</evidence>
<evidence type="ECO:0000313" key="2">
    <source>
        <dbReference type="EMBL" id="MBC9251308.1"/>
    </source>
</evidence>
<accession>A0ABR7S4H5</accession>
<feature type="signal peptide" evidence="1">
    <location>
        <begin position="1"/>
        <end position="35"/>
    </location>
</feature>
<dbReference type="EMBL" id="LZEU01000001">
    <property type="protein sequence ID" value="MBC9251308.1"/>
    <property type="molecule type" value="Genomic_DNA"/>
</dbReference>
<sequence length="242" mass="26759">MNIPGCFASGTLKALVAITTLIACLLQTGCSTAYRAEGTLTTSDNQRLQLSTEDPTQFLQPGATSIDFIPEPLIFPFLILRNPRAEFKTSLSRSNYGYNGFAIDHEESELLYDIAGQWRQVVLSIYQEPGRQSCTGSGYCEKAATIVSCPRHGDRLYTDSYSLSDDEEDAGCISRQGYVSDYYYDCPGTQPVSKTMKRFKYDVELHFTEPGAATRERASFIGETRPSVRVINSVPTGSCDTE</sequence>
<gene>
    <name evidence="2" type="ORF">A9179_13620</name>
</gene>